<dbReference type="AlphaFoldDB" id="V5EP30"/>
<dbReference type="RefSeq" id="XP_016291849.1">
    <property type="nucleotide sequence ID" value="XM_016436752.1"/>
</dbReference>
<dbReference type="STRING" id="1365824.V5EP30"/>
<evidence type="ECO:0000256" key="6">
    <source>
        <dbReference type="ARBA" id="ARBA00022833"/>
    </source>
</evidence>
<evidence type="ECO:0000259" key="8">
    <source>
        <dbReference type="Pfam" id="PF04389"/>
    </source>
</evidence>
<dbReference type="EMBL" id="KI545867">
    <property type="protein sequence ID" value="EST06860.1"/>
    <property type="molecule type" value="Genomic_DNA"/>
</dbReference>
<gene>
    <name evidence="9" type="ORF">PSEUBRA_SCAF24g01447</name>
</gene>
<dbReference type="Gene3D" id="3.40.630.10">
    <property type="entry name" value="Zn peptidases"/>
    <property type="match status" value="1"/>
</dbReference>
<keyword evidence="6 7" id="KW-0862">Zinc</keyword>
<keyword evidence="10" id="KW-1185">Reference proteome</keyword>
<evidence type="ECO:0000256" key="3">
    <source>
        <dbReference type="ARBA" id="ARBA00022670"/>
    </source>
</evidence>
<dbReference type="EC" id="3.4.-.-" evidence="7"/>
<feature type="chain" id="PRO_5005148738" description="Peptide hydrolase" evidence="7">
    <location>
        <begin position="26"/>
        <end position="489"/>
    </location>
</feature>
<dbReference type="GO" id="GO:0006508">
    <property type="term" value="P:proteolysis"/>
    <property type="evidence" value="ECO:0007669"/>
    <property type="project" value="UniProtKB-KW"/>
</dbReference>
<dbReference type="OrthoDB" id="10013407at2759"/>
<dbReference type="PANTHER" id="PTHR12147:SF26">
    <property type="entry name" value="PEPTIDASE M28 DOMAIN-CONTAINING PROTEIN"/>
    <property type="match status" value="1"/>
</dbReference>
<keyword evidence="4 7" id="KW-0479">Metal-binding</keyword>
<keyword evidence="3 7" id="KW-0645">Protease</keyword>
<dbReference type="SUPFAM" id="SSF53187">
    <property type="entry name" value="Zn-dependent exopeptidases"/>
    <property type="match status" value="1"/>
</dbReference>
<evidence type="ECO:0000256" key="1">
    <source>
        <dbReference type="ARBA" id="ARBA00001947"/>
    </source>
</evidence>
<reference evidence="10" key="1">
    <citation type="journal article" date="2013" name="Genome Announc.">
        <title>Draft genome sequence of Pseudozyma brasiliensis sp. nov. strain GHG001, a high producer of endo-1,4-xylanase isolated from an insect pest of sugarcane.</title>
        <authorList>
            <person name="Oliveira J.V.D.C."/>
            <person name="dos Santos R.A.C."/>
            <person name="Borges T.A."/>
            <person name="Riano-Pachon D.M."/>
            <person name="Goldman G.H."/>
        </authorList>
    </citation>
    <scope>NUCLEOTIDE SEQUENCE [LARGE SCALE GENOMIC DNA]</scope>
    <source>
        <strain evidence="10">GHG001</strain>
    </source>
</reference>
<keyword evidence="7" id="KW-0732">Signal</keyword>
<dbReference type="OMA" id="PATWVFE"/>
<feature type="signal peptide" evidence="7">
    <location>
        <begin position="1"/>
        <end position="25"/>
    </location>
</feature>
<comment type="cofactor">
    <cofactor evidence="1">
        <name>Zn(2+)</name>
        <dbReference type="ChEBI" id="CHEBI:29105"/>
    </cofactor>
</comment>
<dbReference type="GO" id="GO:0046872">
    <property type="term" value="F:metal ion binding"/>
    <property type="evidence" value="ECO:0007669"/>
    <property type="project" value="UniProtKB-KW"/>
</dbReference>
<keyword evidence="5 7" id="KW-0378">Hydrolase</keyword>
<feature type="domain" description="Peptidase M28" evidence="8">
    <location>
        <begin position="281"/>
        <end position="478"/>
    </location>
</feature>
<sequence length="489" mass="52594">MIELKRTATVLLGALALASTTAVFAAPASTSQEWTYWLLSSSTSSLHSCASEVAKVRDASGLTYLYRASSHASCAQSLTTATVGPEEAVLFKPEAVEDGTRGLEGSWKMRALEALSITQSSPVEEDAGQVAFHLPTSPSMQLLSAHGASLVVAVTPSALATIDHHTTFDTRLQRLVFQPLSSFSTLTDKPEPKYNKPKHNSHVASILSSSAFNASRIESDLRILTGESAQPSEIGEWHSRHSATYGARLAGRWLKSQMEASLSAVNGSCEFWSYSPFFAPNIVCSVPASGEEEWVVVSAHYDSRGTFGSTTAPGGDDDGSGTSALLAIARALGSSPLALRSPVRLIFFSGEEQGLVGSSHYASALKEKVKLAIQMDMLAYRHPGEPLQLAFPDKFVTQSATDLVRQVAELYVPELEQGYTPACCSDHQSFWENNFPATWVFERNGPIKDPMYHNSGDVVDRDGYSVEQLRAIAKVVLASALHVAGFDKA</sequence>
<comment type="similarity">
    <text evidence="2">Belongs to the peptidase M28 family. M28B subfamily.</text>
</comment>
<dbReference type="GeneID" id="27419396"/>
<proteinExistence type="inferred from homology"/>
<organism evidence="9 10">
    <name type="scientific">Kalmanozyma brasiliensis (strain GHG001)</name>
    <name type="common">Yeast</name>
    <name type="synonym">Pseudozyma brasiliensis</name>
    <dbReference type="NCBI Taxonomy" id="1365824"/>
    <lineage>
        <taxon>Eukaryota</taxon>
        <taxon>Fungi</taxon>
        <taxon>Dikarya</taxon>
        <taxon>Basidiomycota</taxon>
        <taxon>Ustilaginomycotina</taxon>
        <taxon>Ustilaginomycetes</taxon>
        <taxon>Ustilaginales</taxon>
        <taxon>Ustilaginaceae</taxon>
        <taxon>Kalmanozyma</taxon>
    </lineage>
</organism>
<evidence type="ECO:0000313" key="10">
    <source>
        <dbReference type="Proteomes" id="UP000019377"/>
    </source>
</evidence>
<dbReference type="InterPro" id="IPR045175">
    <property type="entry name" value="M28_fam"/>
</dbReference>
<dbReference type="Proteomes" id="UP000019377">
    <property type="component" value="Unassembled WGS sequence"/>
</dbReference>
<protein>
    <recommendedName>
        <fullName evidence="7">Peptide hydrolase</fullName>
        <ecNumber evidence="7">3.4.-.-</ecNumber>
    </recommendedName>
</protein>
<dbReference type="InterPro" id="IPR007484">
    <property type="entry name" value="Peptidase_M28"/>
</dbReference>
<evidence type="ECO:0000256" key="5">
    <source>
        <dbReference type="ARBA" id="ARBA00022801"/>
    </source>
</evidence>
<dbReference type="PANTHER" id="PTHR12147">
    <property type="entry name" value="METALLOPEPTIDASE M28 FAMILY MEMBER"/>
    <property type="match status" value="1"/>
</dbReference>
<evidence type="ECO:0000256" key="2">
    <source>
        <dbReference type="ARBA" id="ARBA00005634"/>
    </source>
</evidence>
<evidence type="ECO:0000256" key="7">
    <source>
        <dbReference type="RuleBase" id="RU361240"/>
    </source>
</evidence>
<accession>V5EP30</accession>
<evidence type="ECO:0000313" key="9">
    <source>
        <dbReference type="EMBL" id="EST06860.1"/>
    </source>
</evidence>
<dbReference type="eggNOG" id="KOG2195">
    <property type="taxonomic scope" value="Eukaryota"/>
</dbReference>
<dbReference type="Pfam" id="PF04389">
    <property type="entry name" value="Peptidase_M28"/>
    <property type="match status" value="1"/>
</dbReference>
<evidence type="ECO:0000256" key="4">
    <source>
        <dbReference type="ARBA" id="ARBA00022723"/>
    </source>
</evidence>
<dbReference type="HOGENOM" id="CLU_025286_1_0_1"/>
<dbReference type="GO" id="GO:0008235">
    <property type="term" value="F:metalloexopeptidase activity"/>
    <property type="evidence" value="ECO:0007669"/>
    <property type="project" value="InterPro"/>
</dbReference>
<name>V5EP30_KALBG</name>